<reference evidence="1 2" key="2">
    <citation type="journal article" date="2022" name="Mol. Ecol. Resour.">
        <title>The genomes of chicory, endive, great burdock and yacon provide insights into Asteraceae paleo-polyploidization history and plant inulin production.</title>
        <authorList>
            <person name="Fan W."/>
            <person name="Wang S."/>
            <person name="Wang H."/>
            <person name="Wang A."/>
            <person name="Jiang F."/>
            <person name="Liu H."/>
            <person name="Zhao H."/>
            <person name="Xu D."/>
            <person name="Zhang Y."/>
        </authorList>
    </citation>
    <scope>NUCLEOTIDE SEQUENCE [LARGE SCALE GENOMIC DNA]</scope>
    <source>
        <strain evidence="2">cv. Yunnan</strain>
        <tissue evidence="1">Leaves</tissue>
    </source>
</reference>
<organism evidence="1 2">
    <name type="scientific">Smallanthus sonchifolius</name>
    <dbReference type="NCBI Taxonomy" id="185202"/>
    <lineage>
        <taxon>Eukaryota</taxon>
        <taxon>Viridiplantae</taxon>
        <taxon>Streptophyta</taxon>
        <taxon>Embryophyta</taxon>
        <taxon>Tracheophyta</taxon>
        <taxon>Spermatophyta</taxon>
        <taxon>Magnoliopsida</taxon>
        <taxon>eudicotyledons</taxon>
        <taxon>Gunneridae</taxon>
        <taxon>Pentapetalae</taxon>
        <taxon>asterids</taxon>
        <taxon>campanulids</taxon>
        <taxon>Asterales</taxon>
        <taxon>Asteraceae</taxon>
        <taxon>Asteroideae</taxon>
        <taxon>Heliantheae alliance</taxon>
        <taxon>Millerieae</taxon>
        <taxon>Smallanthus</taxon>
    </lineage>
</organism>
<gene>
    <name evidence="1" type="ORF">L1987_56437</name>
</gene>
<sequence length="181" mass="21004">MDQEHQIKRNQRFNDLNASYEDKQMIIPGPLDSKHHAANHAKQIECMNRDTSSTSVHRCENRVTCDRVIFLLVMTVILVPLWVHLTATNTPYSLVKDDEFVMPMKIDGYGIEFYVRSRDGFDKKYPVGSLSRVRIEDDIITGYIQMLQRDCSHQLWWESLSSENPTPAPDCNKLLRLGIHI</sequence>
<accession>A0ACB9ECP1</accession>
<evidence type="ECO:0000313" key="1">
    <source>
        <dbReference type="EMBL" id="KAI3756615.1"/>
    </source>
</evidence>
<name>A0ACB9ECP1_9ASTR</name>
<evidence type="ECO:0000313" key="2">
    <source>
        <dbReference type="Proteomes" id="UP001056120"/>
    </source>
</evidence>
<proteinExistence type="predicted"/>
<reference evidence="2" key="1">
    <citation type="journal article" date="2022" name="Mol. Ecol. Resour.">
        <title>The genomes of chicory, endive, great burdock and yacon provide insights into Asteraceae palaeo-polyploidization history and plant inulin production.</title>
        <authorList>
            <person name="Fan W."/>
            <person name="Wang S."/>
            <person name="Wang H."/>
            <person name="Wang A."/>
            <person name="Jiang F."/>
            <person name="Liu H."/>
            <person name="Zhao H."/>
            <person name="Xu D."/>
            <person name="Zhang Y."/>
        </authorList>
    </citation>
    <scope>NUCLEOTIDE SEQUENCE [LARGE SCALE GENOMIC DNA]</scope>
    <source>
        <strain evidence="2">cv. Yunnan</strain>
    </source>
</reference>
<keyword evidence="2" id="KW-1185">Reference proteome</keyword>
<dbReference type="EMBL" id="CM042035">
    <property type="protein sequence ID" value="KAI3756615.1"/>
    <property type="molecule type" value="Genomic_DNA"/>
</dbReference>
<protein>
    <submittedName>
        <fullName evidence="1">Uncharacterized protein</fullName>
    </submittedName>
</protein>
<dbReference type="Proteomes" id="UP001056120">
    <property type="component" value="Linkage Group LG18"/>
</dbReference>
<comment type="caution">
    <text evidence="1">The sequence shown here is derived from an EMBL/GenBank/DDBJ whole genome shotgun (WGS) entry which is preliminary data.</text>
</comment>